<dbReference type="Pfam" id="PF00589">
    <property type="entry name" value="Phage_integrase"/>
    <property type="match status" value="1"/>
</dbReference>
<evidence type="ECO:0000313" key="3">
    <source>
        <dbReference type="EMBL" id="TQL85512.1"/>
    </source>
</evidence>
<evidence type="ECO:0000256" key="1">
    <source>
        <dbReference type="ARBA" id="ARBA00023172"/>
    </source>
</evidence>
<dbReference type="AlphaFoldDB" id="A0A543BL20"/>
<dbReference type="PANTHER" id="PTHR30349:SF81">
    <property type="entry name" value="TYROSINE RECOMBINASE XERC"/>
    <property type="match status" value="1"/>
</dbReference>
<dbReference type="InterPro" id="IPR011010">
    <property type="entry name" value="DNA_brk_join_enz"/>
</dbReference>
<dbReference type="Gene3D" id="1.10.443.10">
    <property type="entry name" value="Intergrase catalytic core"/>
    <property type="match status" value="1"/>
</dbReference>
<protein>
    <submittedName>
        <fullName evidence="3">Site-specific recombinase XerD</fullName>
    </submittedName>
</protein>
<dbReference type="InterPro" id="IPR002104">
    <property type="entry name" value="Integrase_catalytic"/>
</dbReference>
<dbReference type="GO" id="GO:0006310">
    <property type="term" value="P:DNA recombination"/>
    <property type="evidence" value="ECO:0007669"/>
    <property type="project" value="UniProtKB-KW"/>
</dbReference>
<dbReference type="RefSeq" id="WP_229673400.1">
    <property type="nucleotide sequence ID" value="NZ_VFOX01000001.1"/>
</dbReference>
<keyword evidence="4" id="KW-1185">Reference proteome</keyword>
<gene>
    <name evidence="3" type="ORF">FB560_1129</name>
</gene>
<dbReference type="PROSITE" id="PS51898">
    <property type="entry name" value="TYR_RECOMBINASE"/>
    <property type="match status" value="1"/>
</dbReference>
<feature type="domain" description="Tyr recombinase" evidence="2">
    <location>
        <begin position="148"/>
        <end position="360"/>
    </location>
</feature>
<dbReference type="InterPro" id="IPR050090">
    <property type="entry name" value="Tyrosine_recombinase_XerCD"/>
</dbReference>
<keyword evidence="1" id="KW-0233">DNA recombination</keyword>
<dbReference type="EMBL" id="VFOX01000001">
    <property type="protein sequence ID" value="TQL85512.1"/>
    <property type="molecule type" value="Genomic_DNA"/>
</dbReference>
<sequence>MAGDEGALAGSARLVLLDGVALLRPDEQVFEAMLEGWRNQGLARNLARSTVQARERQVRAFQARAGVFPWEWAAVHADEWFADLRAVHHCTRSTVRGYQVAVRGFCAFAIDPAYGWAEECMRWFGSHPVQIITDVNSAQHVADVESEPAKRPFTRRELQDLFDYADEQVELKRSQGKKGWMAAFRDATIFKTAYAFGTRRTETQMLDVSDFGRNPEAPEFGGFGAVHVRHGKAKRASPPKRRTVLTVWPWAVDVLEQWFTEVRPPFGTDENPAAWPSERAPRVSAALLDHRMADYRGGIGLDPVLDFHSLRRSYVTHLIEDGWDPRFVQDQVGHEHASTTSIYTGVSSDFRTRTLRRALDQIIADAVGPQQEEAR</sequence>
<dbReference type="InterPro" id="IPR013762">
    <property type="entry name" value="Integrase-like_cat_sf"/>
</dbReference>
<evidence type="ECO:0000259" key="2">
    <source>
        <dbReference type="PROSITE" id="PS51898"/>
    </source>
</evidence>
<name>A0A543BL20_9MICO</name>
<evidence type="ECO:0000313" key="4">
    <source>
        <dbReference type="Proteomes" id="UP000317209"/>
    </source>
</evidence>
<organism evidence="3 4">
    <name type="scientific">Microbacterium saperdae</name>
    <dbReference type="NCBI Taxonomy" id="69368"/>
    <lineage>
        <taxon>Bacteria</taxon>
        <taxon>Bacillati</taxon>
        <taxon>Actinomycetota</taxon>
        <taxon>Actinomycetes</taxon>
        <taxon>Micrococcales</taxon>
        <taxon>Microbacteriaceae</taxon>
        <taxon>Microbacterium</taxon>
    </lineage>
</organism>
<dbReference type="GO" id="GO:0015074">
    <property type="term" value="P:DNA integration"/>
    <property type="evidence" value="ECO:0007669"/>
    <property type="project" value="InterPro"/>
</dbReference>
<dbReference type="CDD" id="cd00397">
    <property type="entry name" value="DNA_BRE_C"/>
    <property type="match status" value="1"/>
</dbReference>
<dbReference type="PANTHER" id="PTHR30349">
    <property type="entry name" value="PHAGE INTEGRASE-RELATED"/>
    <property type="match status" value="1"/>
</dbReference>
<dbReference type="SUPFAM" id="SSF56349">
    <property type="entry name" value="DNA breaking-rejoining enzymes"/>
    <property type="match status" value="1"/>
</dbReference>
<comment type="caution">
    <text evidence="3">The sequence shown here is derived from an EMBL/GenBank/DDBJ whole genome shotgun (WGS) entry which is preliminary data.</text>
</comment>
<accession>A0A543BL20</accession>
<proteinExistence type="predicted"/>
<dbReference type="Proteomes" id="UP000317209">
    <property type="component" value="Unassembled WGS sequence"/>
</dbReference>
<reference evidence="3 4" key="1">
    <citation type="submission" date="2019-06" db="EMBL/GenBank/DDBJ databases">
        <title>Sequencing the genomes of 1000 actinobacteria strains.</title>
        <authorList>
            <person name="Klenk H.-P."/>
        </authorList>
    </citation>
    <scope>NUCLEOTIDE SEQUENCE [LARGE SCALE GENOMIC DNA]</scope>
    <source>
        <strain evidence="3 4">DSM 20169</strain>
    </source>
</reference>
<dbReference type="GO" id="GO:0003677">
    <property type="term" value="F:DNA binding"/>
    <property type="evidence" value="ECO:0007669"/>
    <property type="project" value="InterPro"/>
</dbReference>